<organism evidence="2 3">
    <name type="scientific">Bartonella harrusi</name>
    <dbReference type="NCBI Taxonomy" id="2961895"/>
    <lineage>
        <taxon>Bacteria</taxon>
        <taxon>Pseudomonadati</taxon>
        <taxon>Pseudomonadota</taxon>
        <taxon>Alphaproteobacteria</taxon>
        <taxon>Hyphomicrobiales</taxon>
        <taxon>Bartonellaceae</taxon>
        <taxon>Bartonella</taxon>
    </lineage>
</organism>
<reference evidence="2" key="1">
    <citation type="submission" date="2022-07" db="EMBL/GenBank/DDBJ databases">
        <title>First report of Bartonella spp. in marsupials in Brazil, with a description of Bartonella harrusi sp. nov. and new proposal for taxonomic reclassification of species of the genus Bartonella.</title>
        <authorList>
            <person name="Amaral R.B."/>
        </authorList>
    </citation>
    <scope>NUCLEOTIDE SEQUENCE</scope>
    <source>
        <strain evidence="2">117A</strain>
    </source>
</reference>
<dbReference type="EMBL" id="CP101114">
    <property type="protein sequence ID" value="UTO28210.1"/>
    <property type="molecule type" value="Genomic_DNA"/>
</dbReference>
<proteinExistence type="predicted"/>
<evidence type="ECO:0000313" key="2">
    <source>
        <dbReference type="EMBL" id="UTO28210.1"/>
    </source>
</evidence>
<dbReference type="Pfam" id="PF13356">
    <property type="entry name" value="Arm-DNA-bind_3"/>
    <property type="match status" value="1"/>
</dbReference>
<dbReference type="RefSeq" id="WP_254770120.1">
    <property type="nucleotide sequence ID" value="NZ_CP101114.1"/>
</dbReference>
<dbReference type="InterPro" id="IPR038488">
    <property type="entry name" value="Integrase_DNA-bd_sf"/>
</dbReference>
<dbReference type="Proteomes" id="UP001059475">
    <property type="component" value="Chromosome"/>
</dbReference>
<accession>A0ABY5EUV7</accession>
<gene>
    <name evidence="2" type="ORF">NMK50_08645</name>
</gene>
<keyword evidence="2" id="KW-0238">DNA-binding</keyword>
<keyword evidence="3" id="KW-1185">Reference proteome</keyword>
<dbReference type="InterPro" id="IPR025166">
    <property type="entry name" value="Integrase_DNA_bind_dom"/>
</dbReference>
<evidence type="ECO:0000259" key="1">
    <source>
        <dbReference type="Pfam" id="PF13356"/>
    </source>
</evidence>
<name>A0ABY5EUV7_9HYPH</name>
<evidence type="ECO:0000313" key="3">
    <source>
        <dbReference type="Proteomes" id="UP001059475"/>
    </source>
</evidence>
<dbReference type="Gene3D" id="3.30.160.390">
    <property type="entry name" value="Integrase, DNA-binding domain"/>
    <property type="match status" value="1"/>
</dbReference>
<feature type="domain" description="Integrase DNA-binding" evidence="1">
    <location>
        <begin position="5"/>
        <end position="38"/>
    </location>
</feature>
<dbReference type="GO" id="GO:0003677">
    <property type="term" value="F:DNA binding"/>
    <property type="evidence" value="ECO:0007669"/>
    <property type="project" value="UniProtKB-KW"/>
</dbReference>
<protein>
    <submittedName>
        <fullName evidence="2">Arm DNA-binding domain-containing protein</fullName>
    </submittedName>
</protein>
<sequence length="48" mass="5437">MTQVTGGAQWLYRYTIHGHRREVSLGALREISLKKAREFSNTITFAAA</sequence>